<dbReference type="Pfam" id="PF15059">
    <property type="entry name" value="Speriolin_C"/>
    <property type="match status" value="1"/>
</dbReference>
<gene>
    <name evidence="3" type="primary">LOC115819694</name>
</gene>
<proteinExistence type="predicted"/>
<name>A0A6J2W152_CHACN</name>
<feature type="domain" description="Speriolin C-terminal" evidence="1">
    <location>
        <begin position="19"/>
        <end position="166"/>
    </location>
</feature>
<dbReference type="PANTHER" id="PTHR22192:SF17">
    <property type="entry name" value="SPERIOLIN-LIKE PROTEIN"/>
    <property type="match status" value="1"/>
</dbReference>
<dbReference type="Proteomes" id="UP000504632">
    <property type="component" value="Chromosome 8"/>
</dbReference>
<accession>A0A6J2W152</accession>
<protein>
    <submittedName>
        <fullName evidence="3">Speriolin-like protein</fullName>
    </submittedName>
</protein>
<dbReference type="InterPro" id="IPR029384">
    <property type="entry name" value="Speriolin_C"/>
</dbReference>
<evidence type="ECO:0000313" key="2">
    <source>
        <dbReference type="Proteomes" id="UP000504632"/>
    </source>
</evidence>
<keyword evidence="2" id="KW-1185">Reference proteome</keyword>
<dbReference type="AlphaFoldDB" id="A0A6J2W152"/>
<dbReference type="InterPro" id="IPR026715">
    <property type="entry name" value="SPATC1"/>
</dbReference>
<evidence type="ECO:0000259" key="1">
    <source>
        <dbReference type="Pfam" id="PF15059"/>
    </source>
</evidence>
<dbReference type="InParanoid" id="A0A6J2W152"/>
<dbReference type="GO" id="GO:0005813">
    <property type="term" value="C:centrosome"/>
    <property type="evidence" value="ECO:0007669"/>
    <property type="project" value="TreeGrafter"/>
</dbReference>
<dbReference type="OrthoDB" id="6114770at2759"/>
<organism evidence="2 3">
    <name type="scientific">Chanos chanos</name>
    <name type="common">Milkfish</name>
    <name type="synonym">Mugil chanos</name>
    <dbReference type="NCBI Taxonomy" id="29144"/>
    <lineage>
        <taxon>Eukaryota</taxon>
        <taxon>Metazoa</taxon>
        <taxon>Chordata</taxon>
        <taxon>Craniata</taxon>
        <taxon>Vertebrata</taxon>
        <taxon>Euteleostomi</taxon>
        <taxon>Actinopterygii</taxon>
        <taxon>Neopterygii</taxon>
        <taxon>Teleostei</taxon>
        <taxon>Ostariophysi</taxon>
        <taxon>Gonorynchiformes</taxon>
        <taxon>Chanidae</taxon>
        <taxon>Chanos</taxon>
    </lineage>
</organism>
<dbReference type="PANTHER" id="PTHR22192">
    <property type="entry name" value="SPERIOLIN"/>
    <property type="match status" value="1"/>
</dbReference>
<dbReference type="RefSeq" id="XP_030639055.1">
    <property type="nucleotide sequence ID" value="XM_030783195.1"/>
</dbReference>
<dbReference type="GeneID" id="115819694"/>
<sequence>MYVGPLEDLVTLWRNPRRLVGEIAFQLDRRILAYVFREQSRLYGFTVLNIQDKILEVSTHPVTGEVDETYKQQLSERHMDLRDRLHKLGYNTMLHPSFTEFIINTFGILKQRPDHHSAQKLGYNNPDFLRKVIVDVAPSKLLKDLLLLLNCLSFMAKQDGKPLFLW</sequence>
<evidence type="ECO:0000313" key="3">
    <source>
        <dbReference type="RefSeq" id="XP_030639055.1"/>
    </source>
</evidence>
<reference evidence="3" key="1">
    <citation type="submission" date="2025-08" db="UniProtKB">
        <authorList>
            <consortium name="RefSeq"/>
        </authorList>
    </citation>
    <scope>IDENTIFICATION</scope>
</reference>